<dbReference type="EMBL" id="JAVRQI010000018">
    <property type="protein sequence ID" value="MDT1064095.1"/>
    <property type="molecule type" value="Genomic_DNA"/>
</dbReference>
<evidence type="ECO:0000256" key="1">
    <source>
        <dbReference type="SAM" id="Phobius"/>
    </source>
</evidence>
<reference evidence="3" key="1">
    <citation type="submission" date="2023-07" db="EMBL/GenBank/DDBJ databases">
        <title>Characterization of two Paracoccaceae strains isolated from Phycosphere and proposal of Xinfangfangia lacusdiani sp. nov.</title>
        <authorList>
            <person name="Deng Y."/>
            <person name="Zhang Y.Q."/>
        </authorList>
    </citation>
    <scope>NUCLEOTIDE SEQUENCE [LARGE SCALE GENOMIC DNA]</scope>
    <source>
        <strain evidence="3">CPCC 101403</strain>
    </source>
</reference>
<gene>
    <name evidence="2" type="ORF">RM190_19690</name>
</gene>
<keyword evidence="1" id="KW-0812">Transmembrane</keyword>
<organism evidence="2 3">
    <name type="scientific">Paracoccus broussonetiae</name>
    <dbReference type="NCBI Taxonomy" id="3075834"/>
    <lineage>
        <taxon>Bacteria</taxon>
        <taxon>Pseudomonadati</taxon>
        <taxon>Pseudomonadota</taxon>
        <taxon>Alphaproteobacteria</taxon>
        <taxon>Rhodobacterales</taxon>
        <taxon>Paracoccaceae</taxon>
        <taxon>Paracoccus</taxon>
    </lineage>
</organism>
<feature type="transmembrane region" description="Helical" evidence="1">
    <location>
        <begin position="79"/>
        <end position="96"/>
    </location>
</feature>
<comment type="caution">
    <text evidence="2">The sequence shown here is derived from an EMBL/GenBank/DDBJ whole genome shotgun (WGS) entry which is preliminary data.</text>
</comment>
<evidence type="ECO:0000313" key="2">
    <source>
        <dbReference type="EMBL" id="MDT1064095.1"/>
    </source>
</evidence>
<name>A0ABU3EIM7_9RHOB</name>
<protein>
    <submittedName>
        <fullName evidence="2">Uncharacterized protein</fullName>
    </submittedName>
</protein>
<sequence length="114" mass="11451">MIFGLLAGAAIATVEGPSAEALGLIFAGILFLFGTVAGGFVFALRLRDRGPPVALVVVGSYTVAVVGSVLTATNVTARTIFSLIAVVFSLYVMLVPGKVAAGRGRKVAGSPALS</sequence>
<dbReference type="RefSeq" id="WP_311761185.1">
    <property type="nucleotide sequence ID" value="NZ_JAVRQI010000018.1"/>
</dbReference>
<keyword evidence="1" id="KW-1133">Transmembrane helix</keyword>
<evidence type="ECO:0000313" key="3">
    <source>
        <dbReference type="Proteomes" id="UP001251085"/>
    </source>
</evidence>
<feature type="transmembrane region" description="Helical" evidence="1">
    <location>
        <begin position="53"/>
        <end position="73"/>
    </location>
</feature>
<proteinExistence type="predicted"/>
<dbReference type="Proteomes" id="UP001251085">
    <property type="component" value="Unassembled WGS sequence"/>
</dbReference>
<feature type="transmembrane region" description="Helical" evidence="1">
    <location>
        <begin position="22"/>
        <end position="46"/>
    </location>
</feature>
<keyword evidence="1" id="KW-0472">Membrane</keyword>
<accession>A0ABU3EIM7</accession>
<keyword evidence="3" id="KW-1185">Reference proteome</keyword>